<organism evidence="2 3">
    <name type="scientific">Pleuronectes platessa</name>
    <name type="common">European plaice</name>
    <dbReference type="NCBI Taxonomy" id="8262"/>
    <lineage>
        <taxon>Eukaryota</taxon>
        <taxon>Metazoa</taxon>
        <taxon>Chordata</taxon>
        <taxon>Craniata</taxon>
        <taxon>Vertebrata</taxon>
        <taxon>Euteleostomi</taxon>
        <taxon>Actinopterygii</taxon>
        <taxon>Neopterygii</taxon>
        <taxon>Teleostei</taxon>
        <taxon>Neoteleostei</taxon>
        <taxon>Acanthomorphata</taxon>
        <taxon>Carangaria</taxon>
        <taxon>Pleuronectiformes</taxon>
        <taxon>Pleuronectoidei</taxon>
        <taxon>Pleuronectidae</taxon>
        <taxon>Pleuronectes</taxon>
    </lineage>
</organism>
<feature type="region of interest" description="Disordered" evidence="1">
    <location>
        <begin position="133"/>
        <end position="171"/>
    </location>
</feature>
<feature type="compositionally biased region" description="Pro residues" evidence="1">
    <location>
        <begin position="143"/>
        <end position="158"/>
    </location>
</feature>
<reference evidence="2" key="1">
    <citation type="submission" date="2020-03" db="EMBL/GenBank/DDBJ databases">
        <authorList>
            <person name="Weist P."/>
        </authorList>
    </citation>
    <scope>NUCLEOTIDE SEQUENCE</scope>
</reference>
<protein>
    <submittedName>
        <fullName evidence="2">Uncharacterized protein</fullName>
    </submittedName>
</protein>
<dbReference type="Proteomes" id="UP001153269">
    <property type="component" value="Unassembled WGS sequence"/>
</dbReference>
<dbReference type="AlphaFoldDB" id="A0A9N7Z5E4"/>
<gene>
    <name evidence="2" type="ORF">PLEPLA_LOCUS38111</name>
</gene>
<comment type="caution">
    <text evidence="2">The sequence shown here is derived from an EMBL/GenBank/DDBJ whole genome shotgun (WGS) entry which is preliminary data.</text>
</comment>
<proteinExistence type="predicted"/>
<name>A0A9N7Z5E4_PLEPL</name>
<dbReference type="EMBL" id="CADEAL010004053">
    <property type="protein sequence ID" value="CAB1450422.1"/>
    <property type="molecule type" value="Genomic_DNA"/>
</dbReference>
<evidence type="ECO:0000256" key="1">
    <source>
        <dbReference type="SAM" id="MobiDB-lite"/>
    </source>
</evidence>
<evidence type="ECO:0000313" key="3">
    <source>
        <dbReference type="Proteomes" id="UP001153269"/>
    </source>
</evidence>
<accession>A0A9N7Z5E4</accession>
<feature type="region of interest" description="Disordered" evidence="1">
    <location>
        <begin position="50"/>
        <end position="105"/>
    </location>
</feature>
<keyword evidence="3" id="KW-1185">Reference proteome</keyword>
<sequence length="327" mass="35761">MASYRYLLQSKSETLEEISVVEAWLKERPWVSHFVPHLVVVQDWLKRLRNPPAPSSNPFEGTRLARGGPRSLQRRSAVGGSSPVQPSQRHQPAAPSDDRYLGGCWARGGPRSLQRGSGVEGGWWRGGIHSRSLSLQQHAQGHQPPPAPTGPHPDPVPAPRRRLPANVSRSPTSVVLTAASAPVPALCRRIPADVSRSPTSVVLTAASAPFPAPRRKLLADVFAGPAPVPIPRRRVPADATLVPASGSSRCQLLSLSHAGGPQLTFLIFGLTSLLFRSQKSLRSLLQSLSRTGESQLKSLLFRRRRSSQRRLWALFRLRLRILLHGRG</sequence>
<evidence type="ECO:0000313" key="2">
    <source>
        <dbReference type="EMBL" id="CAB1450422.1"/>
    </source>
</evidence>